<dbReference type="Pfam" id="PF04430">
    <property type="entry name" value="DUF498"/>
    <property type="match status" value="1"/>
</dbReference>
<dbReference type="KEGG" id="bana:BARAN1_0829"/>
<reference evidence="2" key="1">
    <citation type="submission" date="2018-05" db="EMBL/GenBank/DDBJ databases">
        <authorList>
            <person name="Hao L."/>
        </authorList>
    </citation>
    <scope>NUCLEOTIDE SEQUENCE [LARGE SCALE GENOMIC DNA]</scope>
</reference>
<dbReference type="PANTHER" id="PTHR15811">
    <property type="entry name" value="MTH938 DOMAIN-CONTAINING PROTEIN"/>
    <property type="match status" value="1"/>
</dbReference>
<proteinExistence type="predicted"/>
<sequence>MRLANYHFGRIEADGVVYKHDLVVTPTEIRDWRRREGHRVYPEDLEPALAASPQTIVIGTGFSGLLQVTTDAMRVLKGRAIELVAEKTAEAVEAFNDLSRSQRVCALLHLTC</sequence>
<dbReference type="InterPro" id="IPR036748">
    <property type="entry name" value="MTH938-like_sf"/>
</dbReference>
<dbReference type="AlphaFoldDB" id="A0A2X3K6Z3"/>
<evidence type="ECO:0000313" key="2">
    <source>
        <dbReference type="Proteomes" id="UP000249818"/>
    </source>
</evidence>
<gene>
    <name evidence="1" type="ORF">BARAN1_0829</name>
</gene>
<evidence type="ECO:0000313" key="1">
    <source>
        <dbReference type="EMBL" id="SQD92853.1"/>
    </source>
</evidence>
<dbReference type="OrthoDB" id="1724272at2"/>
<dbReference type="Proteomes" id="UP000249818">
    <property type="component" value="Chromosome BARAN1"/>
</dbReference>
<organism evidence="1 2">
    <name type="scientific">Candidatus Bipolaricaulis anaerobius</name>
    <dbReference type="NCBI Taxonomy" id="2026885"/>
    <lineage>
        <taxon>Bacteria</taxon>
        <taxon>Candidatus Bipolaricaulota</taxon>
        <taxon>Candidatus Bipolaricaulia</taxon>
        <taxon>Candidatus Bipolaricaulales</taxon>
        <taxon>Candidatus Bipolaricaulaceae</taxon>
        <taxon>Candidatus Bipolaricaulis</taxon>
    </lineage>
</organism>
<protein>
    <submittedName>
        <fullName evidence="1">Uncharacterized protein</fullName>
    </submittedName>
</protein>
<keyword evidence="2" id="KW-1185">Reference proteome</keyword>
<dbReference type="GO" id="GO:0005737">
    <property type="term" value="C:cytoplasm"/>
    <property type="evidence" value="ECO:0007669"/>
    <property type="project" value="TreeGrafter"/>
</dbReference>
<name>A0A2X3K6Z3_9BACT</name>
<accession>A0A2X3K6Z3</accession>
<dbReference type="EMBL" id="LS483254">
    <property type="protein sequence ID" value="SQD92853.1"/>
    <property type="molecule type" value="Genomic_DNA"/>
</dbReference>
<dbReference type="Gene3D" id="3.40.1230.10">
    <property type="entry name" value="MTH938-like"/>
    <property type="match status" value="1"/>
</dbReference>
<dbReference type="SUPFAM" id="SSF64076">
    <property type="entry name" value="MTH938-like"/>
    <property type="match status" value="1"/>
</dbReference>
<dbReference type="InterPro" id="IPR007523">
    <property type="entry name" value="NDUFAF3/AAMDC"/>
</dbReference>
<dbReference type="RefSeq" id="WP_157959455.1">
    <property type="nucleotide sequence ID" value="NZ_LS483254.1"/>
</dbReference>
<dbReference type="PANTHER" id="PTHR15811:SF5">
    <property type="entry name" value="MTH938 DOMAIN-CONTAINING PROTEIN"/>
    <property type="match status" value="1"/>
</dbReference>